<name>A0ABU7BJG9_9TELE</name>
<evidence type="ECO:0000313" key="2">
    <source>
        <dbReference type="Proteomes" id="UP001345963"/>
    </source>
</evidence>
<organism evidence="1 2">
    <name type="scientific">Ataeniobius toweri</name>
    <dbReference type="NCBI Taxonomy" id="208326"/>
    <lineage>
        <taxon>Eukaryota</taxon>
        <taxon>Metazoa</taxon>
        <taxon>Chordata</taxon>
        <taxon>Craniata</taxon>
        <taxon>Vertebrata</taxon>
        <taxon>Euteleostomi</taxon>
        <taxon>Actinopterygii</taxon>
        <taxon>Neopterygii</taxon>
        <taxon>Teleostei</taxon>
        <taxon>Neoteleostei</taxon>
        <taxon>Acanthomorphata</taxon>
        <taxon>Ovalentaria</taxon>
        <taxon>Atherinomorphae</taxon>
        <taxon>Cyprinodontiformes</taxon>
        <taxon>Goodeidae</taxon>
        <taxon>Ataeniobius</taxon>
    </lineage>
</organism>
<sequence length="115" mass="13315">MKPIAQNPLEESVKVRAAKTQRRLDIIRVDNPAESNRLKNIETSCQKNRQSFIALYLLDIDRKQVLQNIKVRKALKKDASWIQEPKDAKVDSEVKQKPAPGRRSLYVLSTAKRYE</sequence>
<reference evidence="1 2" key="1">
    <citation type="submission" date="2021-07" db="EMBL/GenBank/DDBJ databases">
        <authorList>
            <person name="Palmer J.M."/>
        </authorList>
    </citation>
    <scope>NUCLEOTIDE SEQUENCE [LARGE SCALE GENOMIC DNA]</scope>
    <source>
        <strain evidence="1 2">AT_MEX2019</strain>
        <tissue evidence="1">Muscle</tissue>
    </source>
</reference>
<comment type="caution">
    <text evidence="1">The sequence shown here is derived from an EMBL/GenBank/DDBJ whole genome shotgun (WGS) entry which is preliminary data.</text>
</comment>
<dbReference type="Proteomes" id="UP001345963">
    <property type="component" value="Unassembled WGS sequence"/>
</dbReference>
<dbReference type="EMBL" id="JAHUTI010054863">
    <property type="protein sequence ID" value="MED6250111.1"/>
    <property type="molecule type" value="Genomic_DNA"/>
</dbReference>
<gene>
    <name evidence="1" type="ORF">ATANTOWER_024883</name>
</gene>
<keyword evidence="2" id="KW-1185">Reference proteome</keyword>
<accession>A0ABU7BJG9</accession>
<protein>
    <submittedName>
        <fullName evidence="1">Uncharacterized protein</fullName>
    </submittedName>
</protein>
<proteinExistence type="predicted"/>
<evidence type="ECO:0000313" key="1">
    <source>
        <dbReference type="EMBL" id="MED6250111.1"/>
    </source>
</evidence>